<sequence length="195" mass="21646">MDSLFEKNTSSRKIIYSLIIALLIPIQFVCSKDLYQQVITEPDPTALCDCVARILRFLRHSDPSVCISNVDESLDYFVAEKRTTYRIAVQNTRNGRLVGELDAPSRARLLENLIESVYDEQPDFTFASSAGFTSTAAPGRSGHRPEDAAKPGFSDQPNDSEDILPEDVNVLIKAGQDANGCSYYYMDGMTSIVSF</sequence>
<evidence type="ECO:0000256" key="1">
    <source>
        <dbReference type="SAM" id="MobiDB-lite"/>
    </source>
</evidence>
<organism evidence="2 3">
    <name type="scientific">Dibothriocephalus latus</name>
    <name type="common">Fish tapeworm</name>
    <name type="synonym">Diphyllobothrium latum</name>
    <dbReference type="NCBI Taxonomy" id="60516"/>
    <lineage>
        <taxon>Eukaryota</taxon>
        <taxon>Metazoa</taxon>
        <taxon>Spiralia</taxon>
        <taxon>Lophotrochozoa</taxon>
        <taxon>Platyhelminthes</taxon>
        <taxon>Cestoda</taxon>
        <taxon>Eucestoda</taxon>
        <taxon>Diphyllobothriidea</taxon>
        <taxon>Diphyllobothriidae</taxon>
        <taxon>Dibothriocephalus</taxon>
    </lineage>
</organism>
<proteinExistence type="predicted"/>
<evidence type="ECO:0000313" key="3">
    <source>
        <dbReference type="Proteomes" id="UP000281553"/>
    </source>
</evidence>
<dbReference type="Proteomes" id="UP000281553">
    <property type="component" value="Unassembled WGS sequence"/>
</dbReference>
<evidence type="ECO:0000313" key="2">
    <source>
        <dbReference type="EMBL" id="VDN16108.1"/>
    </source>
</evidence>
<name>A0A3P7M1B2_DIBLA</name>
<gene>
    <name evidence="2" type="ORF">DILT_LOCUS11939</name>
</gene>
<dbReference type="EMBL" id="UYRU01064690">
    <property type="protein sequence ID" value="VDN16108.1"/>
    <property type="molecule type" value="Genomic_DNA"/>
</dbReference>
<dbReference type="AlphaFoldDB" id="A0A3P7M1B2"/>
<reference evidence="2 3" key="1">
    <citation type="submission" date="2018-11" db="EMBL/GenBank/DDBJ databases">
        <authorList>
            <consortium name="Pathogen Informatics"/>
        </authorList>
    </citation>
    <scope>NUCLEOTIDE SEQUENCE [LARGE SCALE GENOMIC DNA]</scope>
</reference>
<feature type="region of interest" description="Disordered" evidence="1">
    <location>
        <begin position="135"/>
        <end position="161"/>
    </location>
</feature>
<keyword evidence="3" id="KW-1185">Reference proteome</keyword>
<accession>A0A3P7M1B2</accession>
<protein>
    <submittedName>
        <fullName evidence="2">Uncharacterized protein</fullName>
    </submittedName>
</protein>
<dbReference type="OrthoDB" id="7668649at2759"/>